<dbReference type="EMBL" id="JBHSEK010000008">
    <property type="protein sequence ID" value="MFC4490598.1"/>
    <property type="molecule type" value="Genomic_DNA"/>
</dbReference>
<accession>A0ABV8ZSB9</accession>
<keyword evidence="4" id="KW-1185">Reference proteome</keyword>
<dbReference type="PROSITE" id="PS50005">
    <property type="entry name" value="TPR"/>
    <property type="match status" value="1"/>
</dbReference>
<comment type="caution">
    <text evidence="3">The sequence shown here is derived from an EMBL/GenBank/DDBJ whole genome shotgun (WGS) entry which is preliminary data.</text>
</comment>
<evidence type="ECO:0000256" key="2">
    <source>
        <dbReference type="SAM" id="SignalP"/>
    </source>
</evidence>
<keyword evidence="2" id="KW-0732">Signal</keyword>
<evidence type="ECO:0000256" key="1">
    <source>
        <dbReference type="PROSITE-ProRule" id="PRU00339"/>
    </source>
</evidence>
<dbReference type="NCBIfam" id="TIGR02521">
    <property type="entry name" value="type_IV_pilW"/>
    <property type="match status" value="1"/>
</dbReference>
<dbReference type="PANTHER" id="PTHR12558:SF13">
    <property type="entry name" value="CELL DIVISION CYCLE PROTEIN 27 HOMOLOG"/>
    <property type="match status" value="1"/>
</dbReference>
<gene>
    <name evidence="3" type="primary">pilW</name>
    <name evidence="3" type="ORF">ACFO0R_13330</name>
</gene>
<evidence type="ECO:0000313" key="3">
    <source>
        <dbReference type="EMBL" id="MFC4490598.1"/>
    </source>
</evidence>
<reference evidence="4" key="1">
    <citation type="journal article" date="2019" name="Int. J. Syst. Evol. Microbiol.">
        <title>The Global Catalogue of Microorganisms (GCM) 10K type strain sequencing project: providing services to taxonomists for standard genome sequencing and annotation.</title>
        <authorList>
            <consortium name="The Broad Institute Genomics Platform"/>
            <consortium name="The Broad Institute Genome Sequencing Center for Infectious Disease"/>
            <person name="Wu L."/>
            <person name="Ma J."/>
        </authorList>
    </citation>
    <scope>NUCLEOTIDE SEQUENCE [LARGE SCALE GENOMIC DNA]</scope>
    <source>
        <strain evidence="4">CGMCC 4.7608</strain>
    </source>
</reference>
<sequence length="247" mass="26706">MTIRQMGLMACLWMAASSTAFAADPGTSRELATIRSQLAVEYAKIGNYKVALETADQAVAADAAYVPAYVSRAYVLTLLREDGPAEANYLKALQLDPSSPEANNNYGLFLCDRNRPQDSLSYFQKALANPLYDSPQTAYLNLGHCSAKMGNKEQANDYLLAALRAAPNFAPALRELAQLHLGLGNAKLAAFYFERMGKGAALQADDLWLGVQIGRASGNRVLESESSAALKNRYPDSKETQLLLSGS</sequence>
<dbReference type="Pfam" id="PF13181">
    <property type="entry name" value="TPR_8"/>
    <property type="match status" value="1"/>
</dbReference>
<dbReference type="Proteomes" id="UP001595999">
    <property type="component" value="Unassembled WGS sequence"/>
</dbReference>
<protein>
    <submittedName>
        <fullName evidence="3">Type IV pilus biogenesis/stability protein PilW</fullName>
    </submittedName>
</protein>
<feature type="signal peptide" evidence="2">
    <location>
        <begin position="1"/>
        <end position="22"/>
    </location>
</feature>
<keyword evidence="1" id="KW-0802">TPR repeat</keyword>
<dbReference type="InterPro" id="IPR011990">
    <property type="entry name" value="TPR-like_helical_dom_sf"/>
</dbReference>
<dbReference type="RefSeq" id="WP_231462156.1">
    <property type="nucleotide sequence ID" value="NZ_JAJOHW010000059.1"/>
</dbReference>
<feature type="chain" id="PRO_5045102247" evidence="2">
    <location>
        <begin position="23"/>
        <end position="247"/>
    </location>
</feature>
<proteinExistence type="predicted"/>
<dbReference type="Gene3D" id="1.25.40.10">
    <property type="entry name" value="Tetratricopeptide repeat domain"/>
    <property type="match status" value="1"/>
</dbReference>
<dbReference type="SMART" id="SM00028">
    <property type="entry name" value="TPR"/>
    <property type="match status" value="4"/>
</dbReference>
<feature type="repeat" description="TPR" evidence="1">
    <location>
        <begin position="136"/>
        <end position="169"/>
    </location>
</feature>
<dbReference type="Pfam" id="PF13432">
    <property type="entry name" value="TPR_16"/>
    <property type="match status" value="1"/>
</dbReference>
<dbReference type="SUPFAM" id="SSF48452">
    <property type="entry name" value="TPR-like"/>
    <property type="match status" value="1"/>
</dbReference>
<organism evidence="3 4">
    <name type="scientific">Chromobacterium aquaticum</name>
    <dbReference type="NCBI Taxonomy" id="467180"/>
    <lineage>
        <taxon>Bacteria</taxon>
        <taxon>Pseudomonadati</taxon>
        <taxon>Pseudomonadota</taxon>
        <taxon>Betaproteobacteria</taxon>
        <taxon>Neisseriales</taxon>
        <taxon>Chromobacteriaceae</taxon>
        <taxon>Chromobacterium</taxon>
    </lineage>
</organism>
<evidence type="ECO:0000313" key="4">
    <source>
        <dbReference type="Proteomes" id="UP001595999"/>
    </source>
</evidence>
<dbReference type="InterPro" id="IPR013360">
    <property type="entry name" value="Pilus_4_PilW"/>
</dbReference>
<name>A0ABV8ZSB9_9NEIS</name>
<dbReference type="InterPro" id="IPR019734">
    <property type="entry name" value="TPR_rpt"/>
</dbReference>
<dbReference type="PANTHER" id="PTHR12558">
    <property type="entry name" value="CELL DIVISION CYCLE 16,23,27"/>
    <property type="match status" value="1"/>
</dbReference>